<accession>A0A135S1L0</accession>
<proteinExistence type="predicted"/>
<feature type="compositionally biased region" description="Basic residues" evidence="1">
    <location>
        <begin position="167"/>
        <end position="178"/>
    </location>
</feature>
<evidence type="ECO:0000256" key="1">
    <source>
        <dbReference type="SAM" id="MobiDB-lite"/>
    </source>
</evidence>
<dbReference type="AlphaFoldDB" id="A0A135S1L0"/>
<organism evidence="2 3">
    <name type="scientific">Colletotrichum simmondsii</name>
    <dbReference type="NCBI Taxonomy" id="703756"/>
    <lineage>
        <taxon>Eukaryota</taxon>
        <taxon>Fungi</taxon>
        <taxon>Dikarya</taxon>
        <taxon>Ascomycota</taxon>
        <taxon>Pezizomycotina</taxon>
        <taxon>Sordariomycetes</taxon>
        <taxon>Hypocreomycetidae</taxon>
        <taxon>Glomerellales</taxon>
        <taxon>Glomerellaceae</taxon>
        <taxon>Colletotrichum</taxon>
        <taxon>Colletotrichum acutatum species complex</taxon>
    </lineage>
</organism>
<feature type="region of interest" description="Disordered" evidence="1">
    <location>
        <begin position="147"/>
        <end position="213"/>
    </location>
</feature>
<dbReference type="OrthoDB" id="2896980at2759"/>
<evidence type="ECO:0000313" key="3">
    <source>
        <dbReference type="Proteomes" id="UP000070328"/>
    </source>
</evidence>
<gene>
    <name evidence="2" type="ORF">CSIM01_05558</name>
</gene>
<feature type="compositionally biased region" description="Acidic residues" evidence="1">
    <location>
        <begin position="280"/>
        <end position="296"/>
    </location>
</feature>
<dbReference type="EMBL" id="JFBX01000739">
    <property type="protein sequence ID" value="KXH29792.1"/>
    <property type="molecule type" value="Genomic_DNA"/>
</dbReference>
<keyword evidence="3" id="KW-1185">Reference proteome</keyword>
<feature type="region of interest" description="Disordered" evidence="1">
    <location>
        <begin position="276"/>
        <end position="303"/>
    </location>
</feature>
<evidence type="ECO:0000313" key="2">
    <source>
        <dbReference type="EMBL" id="KXH29792.1"/>
    </source>
</evidence>
<protein>
    <submittedName>
        <fullName evidence="2">Uncharacterized protein</fullName>
    </submittedName>
</protein>
<name>A0A135S1L0_9PEZI</name>
<reference evidence="2 3" key="1">
    <citation type="submission" date="2014-02" db="EMBL/GenBank/DDBJ databases">
        <title>The genome sequence of Colletotrichum simmondsii CBS122122.</title>
        <authorList>
            <person name="Baroncelli R."/>
            <person name="Thon M.R."/>
        </authorList>
    </citation>
    <scope>NUCLEOTIDE SEQUENCE [LARGE SCALE GENOMIC DNA]</scope>
    <source>
        <strain evidence="2 3">CBS122122</strain>
    </source>
</reference>
<sequence length="396" mass="43628">MQSDTIPGDPPPGSTISHFTHPRPIAEYVFDASKLTQATDSSISYQFTLVKVPTIADYVDPKYYSDIGVAMVQEVVSEGRSVREHSWVSGNKAHVFTSEADVVVAMEETKAASDAILCAKEFHEGHHTIFTSEFQSSAEGIRRVAEPKKTTGTADPGPSEGSPSKAPKARAKGSKRRRGNDGSAVEDDNDPAGSEGAPEDVKEEDTKEKKKTSLWVAGRPDQLYFVLADGVLLPYLKDAAPNEDCRVFAGVEAKDVGKIWRWIPWIKKWQQRNSNRVSVDDFESEDEPGDENEGQEGDQSALPAPVKKLLQQAAAYCMIFRMTSIIMTDHVTWMLLDFDGMKITPNVTPEELWRAGVGDRVRISVIDARKDERVEAAILGFLAEARKKTPLDTVTS</sequence>
<dbReference type="Proteomes" id="UP000070328">
    <property type="component" value="Unassembled WGS sequence"/>
</dbReference>
<comment type="caution">
    <text evidence="2">The sequence shown here is derived from an EMBL/GenBank/DDBJ whole genome shotgun (WGS) entry which is preliminary data.</text>
</comment>